<dbReference type="InterPro" id="IPR019489">
    <property type="entry name" value="Clp_ATPase_C"/>
</dbReference>
<dbReference type="PANTHER" id="PTHR11638">
    <property type="entry name" value="ATP-DEPENDENT CLP PROTEASE"/>
    <property type="match status" value="1"/>
</dbReference>
<dbReference type="Pfam" id="PF00004">
    <property type="entry name" value="AAA"/>
    <property type="match status" value="1"/>
</dbReference>
<feature type="region of interest" description="Disordered" evidence="9">
    <location>
        <begin position="890"/>
        <end position="909"/>
    </location>
</feature>
<dbReference type="InterPro" id="IPR001270">
    <property type="entry name" value="ClpA/B"/>
</dbReference>
<dbReference type="InterPro" id="IPR027417">
    <property type="entry name" value="P-loop_NTPase"/>
</dbReference>
<evidence type="ECO:0000256" key="2">
    <source>
        <dbReference type="ARBA" id="ARBA00022737"/>
    </source>
</evidence>
<dbReference type="GO" id="GO:0070370">
    <property type="term" value="P:cellular heat acclimation"/>
    <property type="evidence" value="ECO:0007669"/>
    <property type="project" value="TreeGrafter"/>
</dbReference>
<dbReference type="InterPro" id="IPR050130">
    <property type="entry name" value="ClpA_ClpB"/>
</dbReference>
<feature type="domain" description="Clp R" evidence="10">
    <location>
        <begin position="1"/>
        <end position="159"/>
    </location>
</feature>
<feature type="coiled-coil region" evidence="8">
    <location>
        <begin position="428"/>
        <end position="542"/>
    </location>
</feature>
<dbReference type="FunFam" id="3.40.50.300:FF:000120">
    <property type="entry name" value="ATP-dependent chaperone ClpB"/>
    <property type="match status" value="1"/>
</dbReference>
<keyword evidence="4 7" id="KW-0067">ATP-binding</keyword>
<dbReference type="Pfam" id="PF07724">
    <property type="entry name" value="AAA_2"/>
    <property type="match status" value="1"/>
</dbReference>
<dbReference type="PRINTS" id="PR00300">
    <property type="entry name" value="CLPPROTEASEA"/>
</dbReference>
<dbReference type="FunFam" id="3.40.50.300:FF:000025">
    <property type="entry name" value="ATP-dependent Clp protease subunit"/>
    <property type="match status" value="1"/>
</dbReference>
<dbReference type="InterPro" id="IPR036628">
    <property type="entry name" value="Clp_N_dom_sf"/>
</dbReference>
<dbReference type="GO" id="GO:0005829">
    <property type="term" value="C:cytosol"/>
    <property type="evidence" value="ECO:0007669"/>
    <property type="project" value="TreeGrafter"/>
</dbReference>
<accession>A0AAJ0CGH2</accession>
<dbReference type="Pfam" id="PF02861">
    <property type="entry name" value="Clp_N"/>
    <property type="match status" value="1"/>
</dbReference>
<dbReference type="GO" id="GO:0051087">
    <property type="term" value="F:protein-folding chaperone binding"/>
    <property type="evidence" value="ECO:0007669"/>
    <property type="project" value="TreeGrafter"/>
</dbReference>
<dbReference type="EMBL" id="JASWJB010000261">
    <property type="protein sequence ID" value="KAK2592524.1"/>
    <property type="molecule type" value="Genomic_DNA"/>
</dbReference>
<dbReference type="SUPFAM" id="SSF52540">
    <property type="entry name" value="P-loop containing nucleoside triphosphate hydrolases"/>
    <property type="match status" value="2"/>
</dbReference>
<evidence type="ECO:0000259" key="10">
    <source>
        <dbReference type="PROSITE" id="PS51903"/>
    </source>
</evidence>
<sequence length="923" mass="103147">MDYNFTDRATKALVDAEELAKQYGHSQLTPVHLAVSLLEPPVDQSKDQQNGPQTTITLFRQVIERAHGDPQIFDRTMKRSLVRLPSQDPPPVRIDLSQSCHAVLRKAQELQKVQKDSYIGVDHLITCLAENDAIQTALREANIPKAKLLQDAVQAIRGTKRVDSKTADTDEENENLAKFTIDMTAMAKDKKIDPVIGREEEIRRVVRILSRRTKNNPVLIGEPGVGKTTVVEGLAQRIVNRDVPDNLKHCRLMSLDVGALVAGSKFRGEFEERMKGVLKEIEDSKEMIVLFVDEIHLLMGAGSSGEGGMDAANLLKPMLARGQLHCIGATTLAEYRKYVEKDAAFERRFQQVIVKEPTIPETISILRGLKEKYDRHHRVTILDSALVASANLAARYLTSRRMPDSAIDLVDEAAAAVRVARESQPEIIDSLERKHRQLMIEIAALEKEHDEASQIRLSQAKRDASNVEEELAPLREKYKNEIKRSEEIHAAKVKLDELEKRLEDAMSIKDDAKAADLKYGAIPEQQARIKELEARKAAADAALNASGADSGTAMITDIVTADHINEIVARWTGIPVTRLRTSEKEKLINMERVLGKVVVGQKEAVNSVANAIRLQRSGLSNPNQPPSFLFCGPSGTGKTLLTKALAEFLFDDPKAMIRFDMSEYQERHALSRMIGAPPGYVGHDAGGQLTEALRRKPFSILLFDEVEKAAKEILTVLLQLMDDGRITDGQGRVVDAKNCIVVMTSNLGAEYLTRPGIREGKVDASTRELVMSALRNYFLPEFLNRINSVVIFNRLTRKEIRKIVDIRIIEIQKRLEDNGRKVRIDVSNEAKDYLGNSGYSPAYGARPLSRLIEKEVLNRLAMLILRNDIRDGEIARVELVDDKIAVLSNHPDSDMSDDSEMTYDSDDAVDELVGDNMDEDFYD</sequence>
<dbReference type="SMART" id="SM00382">
    <property type="entry name" value="AAA"/>
    <property type="match status" value="2"/>
</dbReference>
<dbReference type="GO" id="GO:0043335">
    <property type="term" value="P:protein unfolding"/>
    <property type="evidence" value="ECO:0007669"/>
    <property type="project" value="TreeGrafter"/>
</dbReference>
<evidence type="ECO:0000256" key="9">
    <source>
        <dbReference type="SAM" id="MobiDB-lite"/>
    </source>
</evidence>
<dbReference type="GO" id="GO:0016887">
    <property type="term" value="F:ATP hydrolysis activity"/>
    <property type="evidence" value="ECO:0007669"/>
    <property type="project" value="InterPro"/>
</dbReference>
<dbReference type="InterPro" id="IPR028299">
    <property type="entry name" value="ClpA/B_CS2"/>
</dbReference>
<evidence type="ECO:0000313" key="12">
    <source>
        <dbReference type="Proteomes" id="UP001251528"/>
    </source>
</evidence>
<evidence type="ECO:0000256" key="3">
    <source>
        <dbReference type="ARBA" id="ARBA00022741"/>
    </source>
</evidence>
<keyword evidence="11" id="KW-0346">Stress response</keyword>
<dbReference type="SUPFAM" id="SSF81923">
    <property type="entry name" value="Double Clp-N motif"/>
    <property type="match status" value="1"/>
</dbReference>
<dbReference type="GO" id="GO:0051082">
    <property type="term" value="F:unfolded protein binding"/>
    <property type="evidence" value="ECO:0007669"/>
    <property type="project" value="TreeGrafter"/>
</dbReference>
<comment type="caution">
    <text evidence="11">The sequence shown here is derived from an EMBL/GenBank/DDBJ whole genome shotgun (WGS) entry which is preliminary data.</text>
</comment>
<comment type="similarity">
    <text evidence="1 7">Belongs to the ClpA/ClpB family.</text>
</comment>
<dbReference type="InterPro" id="IPR041546">
    <property type="entry name" value="ClpA/ClpB_AAA_lid"/>
</dbReference>
<evidence type="ECO:0000256" key="1">
    <source>
        <dbReference type="ARBA" id="ARBA00008675"/>
    </source>
</evidence>
<dbReference type="Gene3D" id="3.40.50.300">
    <property type="entry name" value="P-loop containing nucleotide triphosphate hydrolases"/>
    <property type="match status" value="3"/>
</dbReference>
<dbReference type="PROSITE" id="PS00871">
    <property type="entry name" value="CLPAB_2"/>
    <property type="match status" value="1"/>
</dbReference>
<keyword evidence="2 6" id="KW-0677">Repeat</keyword>
<dbReference type="CDD" id="cd00009">
    <property type="entry name" value="AAA"/>
    <property type="match status" value="1"/>
</dbReference>
<protein>
    <submittedName>
        <fullName evidence="11">Heat shock protein hsp98</fullName>
    </submittedName>
</protein>
<dbReference type="FunFam" id="3.40.50.300:FF:000010">
    <property type="entry name" value="Chaperone clpB 1, putative"/>
    <property type="match status" value="1"/>
</dbReference>
<evidence type="ECO:0000256" key="4">
    <source>
        <dbReference type="ARBA" id="ARBA00022840"/>
    </source>
</evidence>
<dbReference type="Proteomes" id="UP001251528">
    <property type="component" value="Unassembled WGS sequence"/>
</dbReference>
<evidence type="ECO:0000256" key="5">
    <source>
        <dbReference type="ARBA" id="ARBA00023186"/>
    </source>
</evidence>
<dbReference type="CDD" id="cd19499">
    <property type="entry name" value="RecA-like_ClpB_Hsp104-like"/>
    <property type="match status" value="1"/>
</dbReference>
<dbReference type="InterPro" id="IPR003959">
    <property type="entry name" value="ATPase_AAA_core"/>
</dbReference>
<dbReference type="InterPro" id="IPR018368">
    <property type="entry name" value="ClpA/B_CS1"/>
</dbReference>
<keyword evidence="3 7" id="KW-0547">Nucleotide-binding</keyword>
<dbReference type="PANTHER" id="PTHR11638:SF18">
    <property type="entry name" value="HEAT SHOCK PROTEIN 104"/>
    <property type="match status" value="1"/>
</dbReference>
<reference evidence="11" key="1">
    <citation type="submission" date="2023-06" db="EMBL/GenBank/DDBJ databases">
        <title>Conoideocrella luteorostrata (Hypocreales: Clavicipitaceae), a potential biocontrol fungus for elongate hemlock scale in United States Christmas tree production areas.</title>
        <authorList>
            <person name="Barrett H."/>
            <person name="Lovett B."/>
            <person name="Macias A.M."/>
            <person name="Stajich J.E."/>
            <person name="Kasson M.T."/>
        </authorList>
    </citation>
    <scope>NUCLEOTIDE SEQUENCE</scope>
    <source>
        <strain evidence="11">ARSEF 14590</strain>
    </source>
</reference>
<dbReference type="PROSITE" id="PS51903">
    <property type="entry name" value="CLP_R"/>
    <property type="match status" value="1"/>
</dbReference>
<proteinExistence type="inferred from homology"/>
<dbReference type="Pfam" id="PF17871">
    <property type="entry name" value="AAA_lid_9"/>
    <property type="match status" value="1"/>
</dbReference>
<dbReference type="Pfam" id="PF10431">
    <property type="entry name" value="ClpB_D2-small"/>
    <property type="match status" value="1"/>
</dbReference>
<dbReference type="GO" id="GO:0042026">
    <property type="term" value="P:protein refolding"/>
    <property type="evidence" value="ECO:0007669"/>
    <property type="project" value="TreeGrafter"/>
</dbReference>
<dbReference type="SMART" id="SM01086">
    <property type="entry name" value="ClpB_D2-small"/>
    <property type="match status" value="1"/>
</dbReference>
<keyword evidence="5 7" id="KW-0143">Chaperone</keyword>
<organism evidence="11 12">
    <name type="scientific">Conoideocrella luteorostrata</name>
    <dbReference type="NCBI Taxonomy" id="1105319"/>
    <lineage>
        <taxon>Eukaryota</taxon>
        <taxon>Fungi</taxon>
        <taxon>Dikarya</taxon>
        <taxon>Ascomycota</taxon>
        <taxon>Pezizomycotina</taxon>
        <taxon>Sordariomycetes</taxon>
        <taxon>Hypocreomycetidae</taxon>
        <taxon>Hypocreales</taxon>
        <taxon>Clavicipitaceae</taxon>
        <taxon>Conoideocrella</taxon>
    </lineage>
</organism>
<dbReference type="AlphaFoldDB" id="A0AAJ0CGH2"/>
<dbReference type="InterPro" id="IPR004176">
    <property type="entry name" value="Clp_R_N"/>
</dbReference>
<dbReference type="InterPro" id="IPR003593">
    <property type="entry name" value="AAA+_ATPase"/>
</dbReference>
<keyword evidence="8" id="KW-0175">Coiled coil</keyword>
<gene>
    <name evidence="11" type="primary">HSP98</name>
    <name evidence="11" type="ORF">QQS21_009769</name>
</gene>
<evidence type="ECO:0000256" key="6">
    <source>
        <dbReference type="PROSITE-ProRule" id="PRU01251"/>
    </source>
</evidence>
<evidence type="ECO:0000256" key="7">
    <source>
        <dbReference type="RuleBase" id="RU004432"/>
    </source>
</evidence>
<evidence type="ECO:0000256" key="8">
    <source>
        <dbReference type="SAM" id="Coils"/>
    </source>
</evidence>
<keyword evidence="12" id="KW-1185">Reference proteome</keyword>
<dbReference type="PROSITE" id="PS00870">
    <property type="entry name" value="CLPAB_1"/>
    <property type="match status" value="1"/>
</dbReference>
<dbReference type="Gene3D" id="1.10.1780.10">
    <property type="entry name" value="Clp, N-terminal domain"/>
    <property type="match status" value="1"/>
</dbReference>
<name>A0AAJ0CGH2_9HYPO</name>
<dbReference type="GO" id="GO:0005524">
    <property type="term" value="F:ATP binding"/>
    <property type="evidence" value="ECO:0007669"/>
    <property type="project" value="UniProtKB-KW"/>
</dbReference>
<evidence type="ECO:0000313" key="11">
    <source>
        <dbReference type="EMBL" id="KAK2592524.1"/>
    </source>
</evidence>
<dbReference type="Gene3D" id="1.10.8.60">
    <property type="match status" value="1"/>
</dbReference>
<feature type="compositionally biased region" description="Acidic residues" evidence="9">
    <location>
        <begin position="894"/>
        <end position="909"/>
    </location>
</feature>